<name>A0A6A6IHV3_9PLEO</name>
<dbReference type="NCBIfam" id="TIGR01250">
    <property type="entry name" value="pro_imino_pep_2"/>
    <property type="match status" value="1"/>
</dbReference>
<organism evidence="4 5">
    <name type="scientific">Trematosphaeria pertusa</name>
    <dbReference type="NCBI Taxonomy" id="390896"/>
    <lineage>
        <taxon>Eukaryota</taxon>
        <taxon>Fungi</taxon>
        <taxon>Dikarya</taxon>
        <taxon>Ascomycota</taxon>
        <taxon>Pezizomycotina</taxon>
        <taxon>Dothideomycetes</taxon>
        <taxon>Pleosporomycetidae</taxon>
        <taxon>Pleosporales</taxon>
        <taxon>Massarineae</taxon>
        <taxon>Trematosphaeriaceae</taxon>
        <taxon>Trematosphaeria</taxon>
    </lineage>
</organism>
<keyword evidence="2" id="KW-0378">Hydrolase</keyword>
<dbReference type="PANTHER" id="PTHR43798:SF33">
    <property type="entry name" value="HYDROLASE, PUTATIVE (AFU_ORTHOLOGUE AFUA_2G14860)-RELATED"/>
    <property type="match status" value="1"/>
</dbReference>
<dbReference type="Pfam" id="PF00561">
    <property type="entry name" value="Abhydrolase_1"/>
    <property type="match status" value="1"/>
</dbReference>
<dbReference type="PRINTS" id="PR00793">
    <property type="entry name" value="PROAMNOPTASE"/>
</dbReference>
<dbReference type="InterPro" id="IPR000073">
    <property type="entry name" value="AB_hydrolase_1"/>
</dbReference>
<comment type="similarity">
    <text evidence="1">Belongs to the peptidase S33 family.</text>
</comment>
<proteinExistence type="inferred from homology"/>
<accession>A0A6A6IHV3</accession>
<dbReference type="PANTHER" id="PTHR43798">
    <property type="entry name" value="MONOACYLGLYCEROL LIPASE"/>
    <property type="match status" value="1"/>
</dbReference>
<dbReference type="InterPro" id="IPR005945">
    <property type="entry name" value="Pro_imino_pep"/>
</dbReference>
<evidence type="ECO:0000259" key="3">
    <source>
        <dbReference type="Pfam" id="PF00561"/>
    </source>
</evidence>
<feature type="domain" description="AB hydrolase-1" evidence="3">
    <location>
        <begin position="44"/>
        <end position="300"/>
    </location>
</feature>
<evidence type="ECO:0000313" key="4">
    <source>
        <dbReference type="EMBL" id="KAF2250195.1"/>
    </source>
</evidence>
<dbReference type="InterPro" id="IPR029058">
    <property type="entry name" value="AB_hydrolase_fold"/>
</dbReference>
<dbReference type="EMBL" id="ML987194">
    <property type="protein sequence ID" value="KAF2250195.1"/>
    <property type="molecule type" value="Genomic_DNA"/>
</dbReference>
<keyword evidence="5" id="KW-1185">Reference proteome</keyword>
<dbReference type="InterPro" id="IPR050266">
    <property type="entry name" value="AB_hydrolase_sf"/>
</dbReference>
<evidence type="ECO:0000256" key="1">
    <source>
        <dbReference type="ARBA" id="ARBA00010088"/>
    </source>
</evidence>
<dbReference type="GO" id="GO:0008233">
    <property type="term" value="F:peptidase activity"/>
    <property type="evidence" value="ECO:0007669"/>
    <property type="project" value="InterPro"/>
</dbReference>
<dbReference type="PIRSF" id="PIRSF005539">
    <property type="entry name" value="Pept_S33_TRI_F1"/>
    <property type="match status" value="1"/>
</dbReference>
<reference evidence="4" key="1">
    <citation type="journal article" date="2020" name="Stud. Mycol.">
        <title>101 Dothideomycetes genomes: a test case for predicting lifestyles and emergence of pathogens.</title>
        <authorList>
            <person name="Haridas S."/>
            <person name="Albert R."/>
            <person name="Binder M."/>
            <person name="Bloem J."/>
            <person name="Labutti K."/>
            <person name="Salamov A."/>
            <person name="Andreopoulos B."/>
            <person name="Baker S."/>
            <person name="Barry K."/>
            <person name="Bills G."/>
            <person name="Bluhm B."/>
            <person name="Cannon C."/>
            <person name="Castanera R."/>
            <person name="Culley D."/>
            <person name="Daum C."/>
            <person name="Ezra D."/>
            <person name="Gonzalez J."/>
            <person name="Henrissat B."/>
            <person name="Kuo A."/>
            <person name="Liang C."/>
            <person name="Lipzen A."/>
            <person name="Lutzoni F."/>
            <person name="Magnuson J."/>
            <person name="Mondo S."/>
            <person name="Nolan M."/>
            <person name="Ohm R."/>
            <person name="Pangilinan J."/>
            <person name="Park H.-J."/>
            <person name="Ramirez L."/>
            <person name="Alfaro M."/>
            <person name="Sun H."/>
            <person name="Tritt A."/>
            <person name="Yoshinaga Y."/>
            <person name="Zwiers L.-H."/>
            <person name="Turgeon B."/>
            <person name="Goodwin S."/>
            <person name="Spatafora J."/>
            <person name="Crous P."/>
            <person name="Grigoriev I."/>
        </authorList>
    </citation>
    <scope>NUCLEOTIDE SEQUENCE</scope>
    <source>
        <strain evidence="4">CBS 122368</strain>
    </source>
</reference>
<dbReference type="AlphaFoldDB" id="A0A6A6IHV3"/>
<dbReference type="OrthoDB" id="190201at2759"/>
<dbReference type="InterPro" id="IPR002410">
    <property type="entry name" value="Peptidase_S33"/>
</dbReference>
<dbReference type="Gene3D" id="3.40.50.1820">
    <property type="entry name" value="alpha/beta hydrolase"/>
    <property type="match status" value="1"/>
</dbReference>
<dbReference type="RefSeq" id="XP_033685199.1">
    <property type="nucleotide sequence ID" value="XM_033828861.1"/>
</dbReference>
<protein>
    <submittedName>
        <fullName evidence="4">Proline-specific peptidase</fullName>
    </submittedName>
</protein>
<dbReference type="GeneID" id="54582191"/>
<evidence type="ECO:0000256" key="2">
    <source>
        <dbReference type="ARBA" id="ARBA00022801"/>
    </source>
</evidence>
<dbReference type="Proteomes" id="UP000800094">
    <property type="component" value="Unassembled WGS sequence"/>
</dbReference>
<dbReference type="GO" id="GO:0006508">
    <property type="term" value="P:proteolysis"/>
    <property type="evidence" value="ECO:0007669"/>
    <property type="project" value="InterPro"/>
</dbReference>
<dbReference type="SUPFAM" id="SSF53474">
    <property type="entry name" value="alpha/beta-Hydrolases"/>
    <property type="match status" value="1"/>
</dbReference>
<dbReference type="GO" id="GO:0016020">
    <property type="term" value="C:membrane"/>
    <property type="evidence" value="ECO:0007669"/>
    <property type="project" value="TreeGrafter"/>
</dbReference>
<gene>
    <name evidence="4" type="ORF">BU26DRAFT_518624</name>
</gene>
<evidence type="ECO:0000313" key="5">
    <source>
        <dbReference type="Proteomes" id="UP000800094"/>
    </source>
</evidence>
<sequence length="314" mass="35092">MATQNAPPVKEGRIPFAAPNTDKPAETWYKIVGDLSSSSSTTPPPLIALHGGPGATHAYLSPLTDLHAQHGIPIIFYDQIGCGASTHFREKMGDAGFWTVALFIAELDNLIDHLDLRDRGFFILGSSWGGLLAGAYATTRPRGLRRVVIASGPADIGLYAQAARALLGGLPEDVRAVIEECEREGDFESERYQWASGVWMRRHVLRLEEWPADVERTMGALREDPTAYLTMQGPSEFHITGSLKDWEGWSQAHLIEVPTLLTNGRYDEVQDVCMKPWFDKIPRVRWVTYGDSSHMPHWEERERYMEVVGEFLTG</sequence>